<feature type="domain" description="Glycosyltransferase 2-like" evidence="4">
    <location>
        <begin position="11"/>
        <end position="178"/>
    </location>
</feature>
<evidence type="ECO:0000313" key="5">
    <source>
        <dbReference type="EMBL" id="QIZ10655.1"/>
    </source>
</evidence>
<dbReference type="InterPro" id="IPR050834">
    <property type="entry name" value="Glycosyltransf_2"/>
</dbReference>
<protein>
    <submittedName>
        <fullName evidence="5">Glycosyltransferase family 2 protein</fullName>
    </submittedName>
</protein>
<dbReference type="AlphaFoldDB" id="A0A6H1PB11"/>
<evidence type="ECO:0000256" key="2">
    <source>
        <dbReference type="ARBA" id="ARBA00022676"/>
    </source>
</evidence>
<evidence type="ECO:0000256" key="1">
    <source>
        <dbReference type="ARBA" id="ARBA00006739"/>
    </source>
</evidence>
<gene>
    <name evidence="5" type="ORF">HFZ78_31270</name>
</gene>
<name>A0A6H1PB11_PRIMG</name>
<accession>A0A6H1PB11</accession>
<dbReference type="SUPFAM" id="SSF53448">
    <property type="entry name" value="Nucleotide-diphospho-sugar transferases"/>
    <property type="match status" value="1"/>
</dbReference>
<dbReference type="InterPro" id="IPR029044">
    <property type="entry name" value="Nucleotide-diphossugar_trans"/>
</dbReference>
<dbReference type="PANTHER" id="PTHR43685:SF5">
    <property type="entry name" value="GLYCOSYLTRANSFERASE EPSE-RELATED"/>
    <property type="match status" value="1"/>
</dbReference>
<sequence length="234" mass="26773">MLFNRQKGLVSIVITCYNVASFIEECLDGIFDQSYKNIEVIIIDDFSNDPTKKKIKKWIKKNNPSFPIDLITLPRNVGFAGAINIGYILSKGEYIAVHDADDISHKDRIQKQVKFLEEKPEVGLVGTTYVAFQDGNFEEQQIAKWIRYGENIKKTYGKGGHCVCHGTIMFRGEIFDRIGGPTRRIKGAEDYEFIANCINAGIEISNIPEVLYYYRAHPNQRSRQFYSQGEKKDV</sequence>
<dbReference type="GO" id="GO:0016757">
    <property type="term" value="F:glycosyltransferase activity"/>
    <property type="evidence" value="ECO:0007669"/>
    <property type="project" value="UniProtKB-KW"/>
</dbReference>
<dbReference type="Pfam" id="PF00535">
    <property type="entry name" value="Glycos_transf_2"/>
    <property type="match status" value="1"/>
</dbReference>
<evidence type="ECO:0000259" key="4">
    <source>
        <dbReference type="Pfam" id="PF00535"/>
    </source>
</evidence>
<keyword evidence="3 5" id="KW-0808">Transferase</keyword>
<evidence type="ECO:0000256" key="3">
    <source>
        <dbReference type="ARBA" id="ARBA00022679"/>
    </source>
</evidence>
<keyword evidence="2" id="KW-0328">Glycosyltransferase</keyword>
<reference evidence="5 6" key="2">
    <citation type="submission" date="2020-04" db="EMBL/GenBank/DDBJ databases">
        <authorList>
            <person name="Fomenkov A."/>
            <person name="Anton B.P."/>
            <person name="Roberts R.J."/>
        </authorList>
    </citation>
    <scope>NUCLEOTIDE SEQUENCE [LARGE SCALE GENOMIC DNA]</scope>
    <source>
        <strain evidence="5 6">S2</strain>
    </source>
</reference>
<dbReference type="EMBL" id="CP051128">
    <property type="protein sequence ID" value="QIZ10655.1"/>
    <property type="molecule type" value="Genomic_DNA"/>
</dbReference>
<organism evidence="5 6">
    <name type="scientific">Priestia megaterium</name>
    <name type="common">Bacillus megaterium</name>
    <dbReference type="NCBI Taxonomy" id="1404"/>
    <lineage>
        <taxon>Bacteria</taxon>
        <taxon>Bacillati</taxon>
        <taxon>Bacillota</taxon>
        <taxon>Bacilli</taxon>
        <taxon>Bacillales</taxon>
        <taxon>Bacillaceae</taxon>
        <taxon>Priestia</taxon>
    </lineage>
</organism>
<comment type="similarity">
    <text evidence="1">Belongs to the glycosyltransferase 2 family.</text>
</comment>
<dbReference type="InterPro" id="IPR001173">
    <property type="entry name" value="Glyco_trans_2-like"/>
</dbReference>
<dbReference type="Gene3D" id="3.90.550.10">
    <property type="entry name" value="Spore Coat Polysaccharide Biosynthesis Protein SpsA, Chain A"/>
    <property type="match status" value="1"/>
</dbReference>
<proteinExistence type="inferred from homology"/>
<dbReference type="PANTHER" id="PTHR43685">
    <property type="entry name" value="GLYCOSYLTRANSFERASE"/>
    <property type="match status" value="1"/>
</dbReference>
<reference evidence="5 6" key="1">
    <citation type="submission" date="2020-04" db="EMBL/GenBank/DDBJ databases">
        <title>Genome-Wide Identification of 5-Methylcytosine Sites in Bacterial Genomes By High-Throughput Sequencing of MspJI Restriction Fragments.</title>
        <authorList>
            <person name="Wu V."/>
        </authorList>
    </citation>
    <scope>NUCLEOTIDE SEQUENCE [LARGE SCALE GENOMIC DNA]</scope>
    <source>
        <strain evidence="5 6">S2</strain>
    </source>
</reference>
<dbReference type="Proteomes" id="UP000501868">
    <property type="component" value="Chromosome"/>
</dbReference>
<evidence type="ECO:0000313" key="6">
    <source>
        <dbReference type="Proteomes" id="UP000501868"/>
    </source>
</evidence>
<dbReference type="CDD" id="cd00761">
    <property type="entry name" value="Glyco_tranf_GTA_type"/>
    <property type="match status" value="1"/>
</dbReference>